<name>A0A7W4W9S1_9GAMM</name>
<dbReference type="Gene3D" id="1.10.10.10">
    <property type="entry name" value="Winged helix-like DNA-binding domain superfamily/Winged helix DNA-binding domain"/>
    <property type="match status" value="1"/>
</dbReference>
<protein>
    <submittedName>
        <fullName evidence="8">RNA polymerase sigma-70 factor (ECF subfamily)</fullName>
    </submittedName>
</protein>
<dbReference type="GO" id="GO:0016987">
    <property type="term" value="F:sigma factor activity"/>
    <property type="evidence" value="ECO:0007669"/>
    <property type="project" value="UniProtKB-KW"/>
</dbReference>
<feature type="region of interest" description="Disordered" evidence="5">
    <location>
        <begin position="97"/>
        <end position="124"/>
    </location>
</feature>
<dbReference type="InterPro" id="IPR036388">
    <property type="entry name" value="WH-like_DNA-bd_sf"/>
</dbReference>
<dbReference type="Pfam" id="PF04542">
    <property type="entry name" value="Sigma70_r2"/>
    <property type="match status" value="1"/>
</dbReference>
<dbReference type="Pfam" id="PF08281">
    <property type="entry name" value="Sigma70_r4_2"/>
    <property type="match status" value="1"/>
</dbReference>
<comment type="similarity">
    <text evidence="1">Belongs to the sigma-70 factor family. ECF subfamily.</text>
</comment>
<dbReference type="SUPFAM" id="SSF88659">
    <property type="entry name" value="Sigma3 and sigma4 domains of RNA polymerase sigma factors"/>
    <property type="match status" value="1"/>
</dbReference>
<feature type="domain" description="RNA polymerase sigma factor 70 region 4 type 2" evidence="7">
    <location>
        <begin position="128"/>
        <end position="181"/>
    </location>
</feature>
<evidence type="ECO:0000256" key="3">
    <source>
        <dbReference type="ARBA" id="ARBA00023082"/>
    </source>
</evidence>
<evidence type="ECO:0000259" key="6">
    <source>
        <dbReference type="Pfam" id="PF04542"/>
    </source>
</evidence>
<dbReference type="RefSeq" id="WP_183457582.1">
    <property type="nucleotide sequence ID" value="NZ_JACHWZ010000004.1"/>
</dbReference>
<keyword evidence="4" id="KW-0804">Transcription</keyword>
<dbReference type="InterPro" id="IPR013325">
    <property type="entry name" value="RNA_pol_sigma_r2"/>
</dbReference>
<keyword evidence="3" id="KW-0731">Sigma factor</keyword>
<keyword evidence="2" id="KW-0805">Transcription regulation</keyword>
<evidence type="ECO:0000313" key="8">
    <source>
        <dbReference type="EMBL" id="MBB3060317.1"/>
    </source>
</evidence>
<comment type="caution">
    <text evidence="8">The sequence shown here is derived from an EMBL/GenBank/DDBJ whole genome shotgun (WGS) entry which is preliminary data.</text>
</comment>
<evidence type="ECO:0000256" key="4">
    <source>
        <dbReference type="ARBA" id="ARBA00023163"/>
    </source>
</evidence>
<dbReference type="SUPFAM" id="SSF88946">
    <property type="entry name" value="Sigma2 domain of RNA polymerase sigma factors"/>
    <property type="match status" value="1"/>
</dbReference>
<dbReference type="PANTHER" id="PTHR43133:SF62">
    <property type="entry name" value="RNA POLYMERASE SIGMA FACTOR SIGZ"/>
    <property type="match status" value="1"/>
</dbReference>
<dbReference type="AlphaFoldDB" id="A0A7W4W9S1"/>
<evidence type="ECO:0000259" key="7">
    <source>
        <dbReference type="Pfam" id="PF08281"/>
    </source>
</evidence>
<dbReference type="GO" id="GO:0006352">
    <property type="term" value="P:DNA-templated transcription initiation"/>
    <property type="evidence" value="ECO:0007669"/>
    <property type="project" value="InterPro"/>
</dbReference>
<dbReference type="Proteomes" id="UP000535937">
    <property type="component" value="Unassembled WGS sequence"/>
</dbReference>
<dbReference type="InterPro" id="IPR013249">
    <property type="entry name" value="RNA_pol_sigma70_r4_t2"/>
</dbReference>
<dbReference type="EMBL" id="JACHWZ010000004">
    <property type="protein sequence ID" value="MBB3060317.1"/>
    <property type="molecule type" value="Genomic_DNA"/>
</dbReference>
<organism evidence="8 9">
    <name type="scientific">Microbulbifer rhizosphaerae</name>
    <dbReference type="NCBI Taxonomy" id="1562603"/>
    <lineage>
        <taxon>Bacteria</taxon>
        <taxon>Pseudomonadati</taxon>
        <taxon>Pseudomonadota</taxon>
        <taxon>Gammaproteobacteria</taxon>
        <taxon>Cellvibrionales</taxon>
        <taxon>Microbulbiferaceae</taxon>
        <taxon>Microbulbifer</taxon>
    </lineage>
</organism>
<dbReference type="InterPro" id="IPR014284">
    <property type="entry name" value="RNA_pol_sigma-70_dom"/>
</dbReference>
<reference evidence="8 9" key="1">
    <citation type="submission" date="2020-08" db="EMBL/GenBank/DDBJ databases">
        <title>Genomic Encyclopedia of Type Strains, Phase III (KMG-III): the genomes of soil and plant-associated and newly described type strains.</title>
        <authorList>
            <person name="Whitman W."/>
        </authorList>
    </citation>
    <scope>NUCLEOTIDE SEQUENCE [LARGE SCALE GENOMIC DNA]</scope>
    <source>
        <strain evidence="8 9">CECT 8799</strain>
    </source>
</reference>
<gene>
    <name evidence="8" type="ORF">FHS09_001132</name>
</gene>
<evidence type="ECO:0000256" key="5">
    <source>
        <dbReference type="SAM" id="MobiDB-lite"/>
    </source>
</evidence>
<dbReference type="PANTHER" id="PTHR43133">
    <property type="entry name" value="RNA POLYMERASE ECF-TYPE SIGMA FACTO"/>
    <property type="match status" value="1"/>
</dbReference>
<proteinExistence type="inferred from homology"/>
<sequence length="193" mass="21975">MEAKDDELAILIARCAINDQQALQNLYDRCAGFLNSIAYRIVGSDDLSNEVLQDAFVQIWQNAASYRPHLARPLTWMSSIVRYRALDLVKAEAKHRRRPVDAGDEEQCLESASTGDTPQGLVEQGQDRRAIDECLRELNVKVGRCIELAYLYGYSREELAVTLDTKVNTVKSWLRRGSERLRECLETKIELVN</sequence>
<evidence type="ECO:0000313" key="9">
    <source>
        <dbReference type="Proteomes" id="UP000535937"/>
    </source>
</evidence>
<dbReference type="NCBIfam" id="TIGR02937">
    <property type="entry name" value="sigma70-ECF"/>
    <property type="match status" value="1"/>
</dbReference>
<dbReference type="InterPro" id="IPR013324">
    <property type="entry name" value="RNA_pol_sigma_r3/r4-like"/>
</dbReference>
<evidence type="ECO:0000256" key="1">
    <source>
        <dbReference type="ARBA" id="ARBA00010641"/>
    </source>
</evidence>
<dbReference type="InterPro" id="IPR007627">
    <property type="entry name" value="RNA_pol_sigma70_r2"/>
</dbReference>
<dbReference type="Gene3D" id="1.10.1740.10">
    <property type="match status" value="1"/>
</dbReference>
<dbReference type="InterPro" id="IPR039425">
    <property type="entry name" value="RNA_pol_sigma-70-like"/>
</dbReference>
<dbReference type="GO" id="GO:0003677">
    <property type="term" value="F:DNA binding"/>
    <property type="evidence" value="ECO:0007669"/>
    <property type="project" value="InterPro"/>
</dbReference>
<evidence type="ECO:0000256" key="2">
    <source>
        <dbReference type="ARBA" id="ARBA00023015"/>
    </source>
</evidence>
<keyword evidence="9" id="KW-1185">Reference proteome</keyword>
<feature type="domain" description="RNA polymerase sigma-70 region 2" evidence="6">
    <location>
        <begin position="26"/>
        <end position="93"/>
    </location>
</feature>
<accession>A0A7W4W9S1</accession>